<keyword evidence="3" id="KW-1185">Reference proteome</keyword>
<proteinExistence type="predicted"/>
<feature type="chain" id="PRO_5045928825" evidence="1">
    <location>
        <begin position="22"/>
        <end position="146"/>
    </location>
</feature>
<accession>A0ABV9KNC2</accession>
<organism evidence="2 3">
    <name type="scientific">Seohaeicola nanhaiensis</name>
    <dbReference type="NCBI Taxonomy" id="1387282"/>
    <lineage>
        <taxon>Bacteria</taxon>
        <taxon>Pseudomonadati</taxon>
        <taxon>Pseudomonadota</taxon>
        <taxon>Alphaproteobacteria</taxon>
        <taxon>Rhodobacterales</taxon>
        <taxon>Roseobacteraceae</taxon>
        <taxon>Seohaeicola</taxon>
    </lineage>
</organism>
<comment type="caution">
    <text evidence="2">The sequence shown here is derived from an EMBL/GenBank/DDBJ whole genome shotgun (WGS) entry which is preliminary data.</text>
</comment>
<evidence type="ECO:0000313" key="2">
    <source>
        <dbReference type="EMBL" id="MFC4671151.1"/>
    </source>
</evidence>
<gene>
    <name evidence="2" type="ORF">ACFO5X_21555</name>
</gene>
<name>A0ABV9KNC2_9RHOB</name>
<dbReference type="EMBL" id="JBHSGI010000033">
    <property type="protein sequence ID" value="MFC4671151.1"/>
    <property type="molecule type" value="Genomic_DNA"/>
</dbReference>
<sequence length="146" mass="15679">MSRILHVLAAVFLGLSSPAAAQDWSFLSPLTASTLDVQPGDGAPILFADHPDPGVASLSLIFHYFGNRDGGNAVMLNVGLYRRYSDGWHFEGLVPVYGQDPRDPLFTAGQVDITTTMPGPNDPRCCPTVPTRWAIDVETLAVGRSP</sequence>
<evidence type="ECO:0000313" key="3">
    <source>
        <dbReference type="Proteomes" id="UP001595973"/>
    </source>
</evidence>
<dbReference type="Proteomes" id="UP001595973">
    <property type="component" value="Unassembled WGS sequence"/>
</dbReference>
<feature type="signal peptide" evidence="1">
    <location>
        <begin position="1"/>
        <end position="21"/>
    </location>
</feature>
<reference evidence="3" key="1">
    <citation type="journal article" date="2019" name="Int. J. Syst. Evol. Microbiol.">
        <title>The Global Catalogue of Microorganisms (GCM) 10K type strain sequencing project: providing services to taxonomists for standard genome sequencing and annotation.</title>
        <authorList>
            <consortium name="The Broad Institute Genomics Platform"/>
            <consortium name="The Broad Institute Genome Sequencing Center for Infectious Disease"/>
            <person name="Wu L."/>
            <person name="Ma J."/>
        </authorList>
    </citation>
    <scope>NUCLEOTIDE SEQUENCE [LARGE SCALE GENOMIC DNA]</scope>
    <source>
        <strain evidence="3">CGMCC 4.7283</strain>
    </source>
</reference>
<dbReference type="RefSeq" id="WP_380721253.1">
    <property type="nucleotide sequence ID" value="NZ_JBHSGI010000033.1"/>
</dbReference>
<keyword evidence="1" id="KW-0732">Signal</keyword>
<evidence type="ECO:0000256" key="1">
    <source>
        <dbReference type="SAM" id="SignalP"/>
    </source>
</evidence>
<protein>
    <submittedName>
        <fullName evidence="2">Uncharacterized protein</fullName>
    </submittedName>
</protein>